<name>A5KLY0_9FIRM</name>
<gene>
    <name evidence="2" type="ORF">RUMTOR_01237</name>
</gene>
<sequence>MCEILSFYINIFLFVLLMLLYRINWKKEREMDCGFVHGGTVRSYNKLRRA</sequence>
<feature type="transmembrane region" description="Helical" evidence="1">
    <location>
        <begin position="6"/>
        <end position="23"/>
    </location>
</feature>
<dbReference type="Proteomes" id="UP000003577">
    <property type="component" value="Unassembled WGS sequence"/>
</dbReference>
<accession>A5KLY0</accession>
<evidence type="ECO:0000313" key="2">
    <source>
        <dbReference type="EMBL" id="EDK24506.1"/>
    </source>
</evidence>
<keyword evidence="1" id="KW-0472">Membrane</keyword>
<dbReference type="EMBL" id="AAVP02000004">
    <property type="protein sequence ID" value="EDK24506.1"/>
    <property type="molecule type" value="Genomic_DNA"/>
</dbReference>
<organism evidence="2 3">
    <name type="scientific">[Ruminococcus] torques ATCC 27756</name>
    <dbReference type="NCBI Taxonomy" id="411460"/>
    <lineage>
        <taxon>Bacteria</taxon>
        <taxon>Bacillati</taxon>
        <taxon>Bacillota</taxon>
        <taxon>Clostridia</taxon>
        <taxon>Lachnospirales</taxon>
        <taxon>Lachnospiraceae</taxon>
        <taxon>Mediterraneibacter</taxon>
    </lineage>
</organism>
<evidence type="ECO:0000256" key="1">
    <source>
        <dbReference type="SAM" id="Phobius"/>
    </source>
</evidence>
<reference evidence="2 3" key="1">
    <citation type="submission" date="2007-03" db="EMBL/GenBank/DDBJ databases">
        <authorList>
            <person name="Fulton L."/>
            <person name="Clifton S."/>
            <person name="Fulton B."/>
            <person name="Xu J."/>
            <person name="Minx P."/>
            <person name="Pepin K.H."/>
            <person name="Johnson M."/>
            <person name="Thiruvilangam P."/>
            <person name="Bhonagiri V."/>
            <person name="Nash W.E."/>
            <person name="Mardis E.R."/>
            <person name="Wilson R.K."/>
        </authorList>
    </citation>
    <scope>NUCLEOTIDE SEQUENCE [LARGE SCALE GENOMIC DNA]</scope>
    <source>
        <strain evidence="2 3">ATCC 27756</strain>
    </source>
</reference>
<dbReference type="AlphaFoldDB" id="A5KLY0"/>
<proteinExistence type="predicted"/>
<keyword evidence="1" id="KW-1133">Transmembrane helix</keyword>
<evidence type="ECO:0000313" key="3">
    <source>
        <dbReference type="Proteomes" id="UP000003577"/>
    </source>
</evidence>
<reference evidence="2 3" key="2">
    <citation type="submission" date="2007-04" db="EMBL/GenBank/DDBJ databases">
        <title>Draft genome sequence of Ruminococcus torques (ATCC 27756).</title>
        <authorList>
            <person name="Sudarsanam P."/>
            <person name="Ley R."/>
            <person name="Guruge J."/>
            <person name="Turnbaugh P.J."/>
            <person name="Mahowald M."/>
            <person name="Liep D."/>
            <person name="Gordon J."/>
        </authorList>
    </citation>
    <scope>NUCLEOTIDE SEQUENCE [LARGE SCALE GENOMIC DNA]</scope>
    <source>
        <strain evidence="2 3">ATCC 27756</strain>
    </source>
</reference>
<keyword evidence="1" id="KW-0812">Transmembrane</keyword>
<dbReference type="HOGENOM" id="CLU_3122350_0_0_9"/>
<comment type="caution">
    <text evidence="2">The sequence shown here is derived from an EMBL/GenBank/DDBJ whole genome shotgun (WGS) entry which is preliminary data.</text>
</comment>
<protein>
    <submittedName>
        <fullName evidence="2">Uncharacterized protein</fullName>
    </submittedName>
</protein>
<dbReference type="PaxDb" id="411460-RUMTOR_01237"/>